<reference evidence="1" key="1">
    <citation type="submission" date="2019-10" db="EMBL/GenBank/DDBJ databases">
        <authorList>
            <person name="Zhang R."/>
            <person name="Pan Y."/>
            <person name="Wang J."/>
            <person name="Ma R."/>
            <person name="Yu S."/>
        </authorList>
    </citation>
    <scope>NUCLEOTIDE SEQUENCE</scope>
    <source>
        <strain evidence="1">LA-IB0</strain>
        <tissue evidence="1">Leaf</tissue>
    </source>
</reference>
<gene>
    <name evidence="1" type="ORF">BUALT_Bualt02G0055100</name>
</gene>
<dbReference type="PANTHER" id="PTHR35304">
    <property type="entry name" value="OS05G0120300 PROTEIN-RELATED"/>
    <property type="match status" value="1"/>
</dbReference>
<proteinExistence type="predicted"/>
<evidence type="ECO:0000313" key="2">
    <source>
        <dbReference type="Proteomes" id="UP000826271"/>
    </source>
</evidence>
<organism evidence="1 2">
    <name type="scientific">Buddleja alternifolia</name>
    <dbReference type="NCBI Taxonomy" id="168488"/>
    <lineage>
        <taxon>Eukaryota</taxon>
        <taxon>Viridiplantae</taxon>
        <taxon>Streptophyta</taxon>
        <taxon>Embryophyta</taxon>
        <taxon>Tracheophyta</taxon>
        <taxon>Spermatophyta</taxon>
        <taxon>Magnoliopsida</taxon>
        <taxon>eudicotyledons</taxon>
        <taxon>Gunneridae</taxon>
        <taxon>Pentapetalae</taxon>
        <taxon>asterids</taxon>
        <taxon>lamiids</taxon>
        <taxon>Lamiales</taxon>
        <taxon>Scrophulariaceae</taxon>
        <taxon>Buddlejeae</taxon>
        <taxon>Buddleja</taxon>
    </lineage>
</organism>
<accession>A0AAV6XZV2</accession>
<name>A0AAV6XZV2_9LAMI</name>
<keyword evidence="2" id="KW-1185">Reference proteome</keyword>
<evidence type="ECO:0000313" key="1">
    <source>
        <dbReference type="EMBL" id="KAG8387763.1"/>
    </source>
</evidence>
<dbReference type="Proteomes" id="UP000826271">
    <property type="component" value="Unassembled WGS sequence"/>
</dbReference>
<dbReference type="PANTHER" id="PTHR35304:SF1">
    <property type="entry name" value="OS05G0120300 PROTEIN"/>
    <property type="match status" value="1"/>
</dbReference>
<sequence>MASTCNIPSYEDDDFRVPVRATFINLYKWPESDAEFVMSMSSANVRKDGHDRFSSRQLFLRSYPFTRDEDDTMITKCIGWAKEKAAEGATERYSGDGDRRKCAKVRRVKATAKHSIGGDLETAVTTRRAAGTVRRASRREESYGVVSNPRAEERVGAIELSWIGFFRCLSLVQKASVLVK</sequence>
<dbReference type="AlphaFoldDB" id="A0AAV6XZV2"/>
<dbReference type="EMBL" id="WHWC01000002">
    <property type="protein sequence ID" value="KAG8387763.1"/>
    <property type="molecule type" value="Genomic_DNA"/>
</dbReference>
<protein>
    <submittedName>
        <fullName evidence="1">Uncharacterized protein</fullName>
    </submittedName>
</protein>
<comment type="caution">
    <text evidence="1">The sequence shown here is derived from an EMBL/GenBank/DDBJ whole genome shotgun (WGS) entry which is preliminary data.</text>
</comment>